<dbReference type="CDD" id="cd00032">
    <property type="entry name" value="CASc"/>
    <property type="match status" value="1"/>
</dbReference>
<dbReference type="InterPro" id="IPR015917">
    <property type="entry name" value="Pept_C14A"/>
</dbReference>
<comment type="similarity">
    <text evidence="1 8">Belongs to the peptidase C14A family.</text>
</comment>
<dbReference type="GO" id="GO:0044346">
    <property type="term" value="P:fibroblast apoptotic process"/>
    <property type="evidence" value="ECO:0007669"/>
    <property type="project" value="Ensembl"/>
</dbReference>
<keyword evidence="2" id="KW-0645">Protease</keyword>
<dbReference type="InterPro" id="IPR001309">
    <property type="entry name" value="Pept_C14_p20"/>
</dbReference>
<dbReference type="GO" id="GO:1904019">
    <property type="term" value="P:epithelial cell apoptotic process"/>
    <property type="evidence" value="ECO:0007669"/>
    <property type="project" value="Ensembl"/>
</dbReference>
<evidence type="ECO:0000256" key="8">
    <source>
        <dbReference type="RuleBase" id="RU003971"/>
    </source>
</evidence>
<gene>
    <name evidence="13" type="primary">CASP9</name>
</gene>
<feature type="active site" evidence="7">
    <location>
        <position position="217"/>
    </location>
</feature>
<dbReference type="Gene3D" id="3.40.50.1460">
    <property type="match status" value="1"/>
</dbReference>
<dbReference type="GO" id="GO:0008630">
    <property type="term" value="P:intrinsic apoptotic signaling pathway in response to DNA damage"/>
    <property type="evidence" value="ECO:0007669"/>
    <property type="project" value="Ensembl"/>
</dbReference>
<evidence type="ECO:0000256" key="6">
    <source>
        <dbReference type="ARBA" id="ARBA00023145"/>
    </source>
</evidence>
<evidence type="ECO:0000256" key="1">
    <source>
        <dbReference type="ARBA" id="ARBA00010134"/>
    </source>
</evidence>
<feature type="region of interest" description="Disordered" evidence="9">
    <location>
        <begin position="274"/>
        <end position="311"/>
    </location>
</feature>
<feature type="domain" description="CARD" evidence="12">
    <location>
        <begin position="1"/>
        <end position="90"/>
    </location>
</feature>
<reference evidence="13" key="1">
    <citation type="submission" date="2025-08" db="UniProtKB">
        <authorList>
            <consortium name="Ensembl"/>
        </authorList>
    </citation>
    <scope>IDENTIFICATION</scope>
</reference>
<dbReference type="GO" id="GO:0034644">
    <property type="term" value="P:cellular response to UV"/>
    <property type="evidence" value="ECO:0007669"/>
    <property type="project" value="Ensembl"/>
</dbReference>
<dbReference type="GO" id="GO:0006508">
    <property type="term" value="P:proteolysis"/>
    <property type="evidence" value="ECO:0007669"/>
    <property type="project" value="UniProtKB-KW"/>
</dbReference>
<dbReference type="Gene3D" id="1.10.533.10">
    <property type="entry name" value="Death Domain, Fas"/>
    <property type="match status" value="1"/>
</dbReference>
<keyword evidence="3" id="KW-0053">Apoptosis</keyword>
<evidence type="ECO:0000256" key="9">
    <source>
        <dbReference type="SAM" id="MobiDB-lite"/>
    </source>
</evidence>
<dbReference type="SUPFAM" id="SSF47986">
    <property type="entry name" value="DEATH domain"/>
    <property type="match status" value="1"/>
</dbReference>
<dbReference type="SMART" id="SM00114">
    <property type="entry name" value="CARD"/>
    <property type="match status" value="1"/>
</dbReference>
<dbReference type="PROSITE" id="PS50209">
    <property type="entry name" value="CARD"/>
    <property type="match status" value="1"/>
</dbReference>
<feature type="compositionally biased region" description="Basic and acidic residues" evidence="9">
    <location>
        <begin position="96"/>
        <end position="107"/>
    </location>
</feature>
<keyword evidence="6" id="KW-0865">Zymogen</keyword>
<dbReference type="GO" id="GO:0005739">
    <property type="term" value="C:mitochondrion"/>
    <property type="evidence" value="ECO:0007669"/>
    <property type="project" value="Ensembl"/>
</dbReference>
<feature type="domain" description="Caspase family p10" evidence="10">
    <location>
        <begin position="310"/>
        <end position="366"/>
    </location>
</feature>
<dbReference type="InterPro" id="IPR011029">
    <property type="entry name" value="DEATH-like_dom_sf"/>
</dbReference>
<dbReference type="OrthoDB" id="6044770at2759"/>
<proteinExistence type="inferred from homology"/>
<accession>A0A8C6Y1E5</accession>
<name>A0A8C6Y1E5_NAJNA</name>
<dbReference type="InterPro" id="IPR029030">
    <property type="entry name" value="Caspase-like_dom_sf"/>
</dbReference>
<evidence type="ECO:0000256" key="2">
    <source>
        <dbReference type="ARBA" id="ARBA00022670"/>
    </source>
</evidence>
<evidence type="ECO:0000259" key="11">
    <source>
        <dbReference type="PROSITE" id="PS50208"/>
    </source>
</evidence>
<dbReference type="Ensembl" id="ENSNNAT00000022744.1">
    <property type="protein sequence ID" value="ENSNNAP00000021692.1"/>
    <property type="gene ID" value="ENSNNAG00000014357.1"/>
</dbReference>
<dbReference type="GO" id="GO:0008303">
    <property type="term" value="C:caspase complex"/>
    <property type="evidence" value="ECO:0007669"/>
    <property type="project" value="Ensembl"/>
</dbReference>
<keyword evidence="14" id="KW-1185">Reference proteome</keyword>
<dbReference type="PANTHER" id="PTHR47901">
    <property type="entry name" value="CASPASE RECRUITMENT DOMAIN-CONTAINING PROTEIN 18"/>
    <property type="match status" value="1"/>
</dbReference>
<feature type="domain" description="Caspase family p20" evidence="11">
    <location>
        <begin position="139"/>
        <end position="271"/>
    </location>
</feature>
<dbReference type="GO" id="GO:0071549">
    <property type="term" value="P:cellular response to dexamethasone stimulus"/>
    <property type="evidence" value="ECO:0007669"/>
    <property type="project" value="Ensembl"/>
</dbReference>
<dbReference type="GO" id="GO:1900119">
    <property type="term" value="P:positive regulation of execution phase of apoptosis"/>
    <property type="evidence" value="ECO:0007669"/>
    <property type="project" value="Ensembl"/>
</dbReference>
<dbReference type="InterPro" id="IPR016129">
    <property type="entry name" value="Caspase_his_AS"/>
</dbReference>
<dbReference type="FunFam" id="3.40.50.1460:FF:000012">
    <property type="entry name" value="Caspase 9"/>
    <property type="match status" value="1"/>
</dbReference>
<evidence type="ECO:0000313" key="14">
    <source>
        <dbReference type="Proteomes" id="UP000694559"/>
    </source>
</evidence>
<evidence type="ECO:0000256" key="3">
    <source>
        <dbReference type="ARBA" id="ARBA00022703"/>
    </source>
</evidence>
<dbReference type="OMA" id="PFQEGPV"/>
<dbReference type="PROSITE" id="PS50207">
    <property type="entry name" value="CASPASE_P10"/>
    <property type="match status" value="1"/>
</dbReference>
<dbReference type="PRINTS" id="PR00376">
    <property type="entry name" value="IL1BCENZYME"/>
</dbReference>
<dbReference type="SUPFAM" id="SSF52129">
    <property type="entry name" value="Caspase-like"/>
    <property type="match status" value="1"/>
</dbReference>
<dbReference type="InterPro" id="IPR002398">
    <property type="entry name" value="Pept_C14"/>
</dbReference>
<protein>
    <submittedName>
        <fullName evidence="13">Caspase 9</fullName>
    </submittedName>
</protein>
<evidence type="ECO:0000313" key="13">
    <source>
        <dbReference type="Ensembl" id="ENSNNAP00000021692.1"/>
    </source>
</evidence>
<dbReference type="GO" id="GO:0043293">
    <property type="term" value="C:apoptosome"/>
    <property type="evidence" value="ECO:0007669"/>
    <property type="project" value="Ensembl"/>
</dbReference>
<dbReference type="InterPro" id="IPR033139">
    <property type="entry name" value="Caspase_cys_AS"/>
</dbReference>
<dbReference type="GO" id="GO:0005634">
    <property type="term" value="C:nucleus"/>
    <property type="evidence" value="ECO:0007669"/>
    <property type="project" value="Ensembl"/>
</dbReference>
<keyword evidence="4" id="KW-0378">Hydrolase</keyword>
<dbReference type="InterPro" id="IPR001315">
    <property type="entry name" value="CARD"/>
</dbReference>
<evidence type="ECO:0000256" key="7">
    <source>
        <dbReference type="PIRSR" id="PIRSR038001-1"/>
    </source>
</evidence>
<dbReference type="PROSITE" id="PS01121">
    <property type="entry name" value="CASPASE_HIS"/>
    <property type="match status" value="1"/>
</dbReference>
<organism evidence="13 14">
    <name type="scientific">Naja naja</name>
    <name type="common">Indian cobra</name>
    <dbReference type="NCBI Taxonomy" id="35670"/>
    <lineage>
        <taxon>Eukaryota</taxon>
        <taxon>Metazoa</taxon>
        <taxon>Chordata</taxon>
        <taxon>Craniata</taxon>
        <taxon>Vertebrata</taxon>
        <taxon>Euteleostomi</taxon>
        <taxon>Lepidosauria</taxon>
        <taxon>Squamata</taxon>
        <taxon>Bifurcata</taxon>
        <taxon>Unidentata</taxon>
        <taxon>Episquamata</taxon>
        <taxon>Toxicofera</taxon>
        <taxon>Serpentes</taxon>
        <taxon>Colubroidea</taxon>
        <taxon>Elapidae</taxon>
        <taxon>Elapinae</taxon>
        <taxon>Naja</taxon>
    </lineage>
</organism>
<evidence type="ECO:0000259" key="10">
    <source>
        <dbReference type="PROSITE" id="PS50207"/>
    </source>
</evidence>
<dbReference type="AlphaFoldDB" id="A0A8C6Y1E5"/>
<dbReference type="Pfam" id="PF00619">
    <property type="entry name" value="CARD"/>
    <property type="match status" value="1"/>
</dbReference>
<dbReference type="SMART" id="SM00115">
    <property type="entry name" value="CASc"/>
    <property type="match status" value="1"/>
</dbReference>
<dbReference type="Pfam" id="PF00656">
    <property type="entry name" value="Peptidase_C14"/>
    <property type="match status" value="1"/>
</dbReference>
<dbReference type="Proteomes" id="UP000694559">
    <property type="component" value="Unplaced"/>
</dbReference>
<evidence type="ECO:0000259" key="12">
    <source>
        <dbReference type="PROSITE" id="PS50209"/>
    </source>
</evidence>
<dbReference type="InterPro" id="IPR011600">
    <property type="entry name" value="Pept_C14_caspase"/>
</dbReference>
<dbReference type="GO" id="GO:0043525">
    <property type="term" value="P:positive regulation of neuron apoptotic process"/>
    <property type="evidence" value="ECO:0007669"/>
    <property type="project" value="Ensembl"/>
</dbReference>
<dbReference type="GO" id="GO:0051604">
    <property type="term" value="P:protein maturation"/>
    <property type="evidence" value="ECO:0007669"/>
    <property type="project" value="Ensembl"/>
</dbReference>
<dbReference type="PROSITE" id="PS01122">
    <property type="entry name" value="CASPASE_CYS"/>
    <property type="match status" value="1"/>
</dbReference>
<reference evidence="13" key="2">
    <citation type="submission" date="2025-09" db="UniProtKB">
        <authorList>
            <consortium name="Ensembl"/>
        </authorList>
    </citation>
    <scope>IDENTIFICATION</scope>
</reference>
<evidence type="ECO:0000256" key="4">
    <source>
        <dbReference type="ARBA" id="ARBA00022801"/>
    </source>
</evidence>
<feature type="active site" evidence="7">
    <location>
        <position position="267"/>
    </location>
</feature>
<dbReference type="GO" id="GO:0051402">
    <property type="term" value="P:neuron apoptotic process"/>
    <property type="evidence" value="ECO:0007669"/>
    <property type="project" value="Ensembl"/>
</dbReference>
<dbReference type="GO" id="GO:0019901">
    <property type="term" value="F:protein kinase binding"/>
    <property type="evidence" value="ECO:0007669"/>
    <property type="project" value="Ensembl"/>
</dbReference>
<feature type="region of interest" description="Disordered" evidence="9">
    <location>
        <begin position="87"/>
        <end position="128"/>
    </location>
</feature>
<evidence type="ECO:0000256" key="5">
    <source>
        <dbReference type="ARBA" id="ARBA00022807"/>
    </source>
</evidence>
<keyword evidence="5" id="KW-0788">Thiol protease</keyword>
<dbReference type="PANTHER" id="PTHR47901:SF8">
    <property type="entry name" value="CASPASE-3"/>
    <property type="match status" value="1"/>
</dbReference>
<dbReference type="GeneTree" id="ENSGT00940000159698"/>
<sequence length="463" mass="51908">MEETDRRRLLRSRVRLVKELRLEPLWAPLLSRGLFTADMIEEIQAAGTQRDQARQLLGDLATRGRRAMGDFVLCLRETGQEALAELLSDGRPPEGPPRHPEVHHPLPEKPPSAQPALPGPMEEQPQRDSGMVYPLNSEPCGYCLIINNVHFDKDTDLKHRLGSNIDRQRLEKRFRALHFEVLTKEDLTAQEIAKELQGLARRDHSSLDCCVVVILSHGCMSYHIQIPGAIFGTDGQRIPVQKVVSYFNGSHCPSLRGKPKLFFIQACGGEEKDEGFEMEADTPPGRCERKAVESDATPMPGPGDSDELDATASLPTNSDILVCYSTTPGYVSWRDTHRGSWFIEALDQVLAEYAHREDLPSILMKVPPPLGLQEIQQLLFPGPNWGRKCVMPSLSESQQFWLAEGGGFHPSEMGTHVAIYKTPFLTPPLSLQMANIVADKVAGSYKQMPSHFNMLRKKFFFRV</sequence>
<dbReference type="GO" id="GO:0004197">
    <property type="term" value="F:cysteine-type endopeptidase activity"/>
    <property type="evidence" value="ECO:0007669"/>
    <property type="project" value="Ensembl"/>
</dbReference>
<dbReference type="PROSITE" id="PS50208">
    <property type="entry name" value="CASPASE_P20"/>
    <property type="match status" value="1"/>
</dbReference>
<dbReference type="GO" id="GO:0042770">
    <property type="term" value="P:signal transduction in response to DNA damage"/>
    <property type="evidence" value="ECO:0007669"/>
    <property type="project" value="Ensembl"/>
</dbReference>
<dbReference type="InterPro" id="IPR002138">
    <property type="entry name" value="Pept_C14_p10"/>
</dbReference>